<gene>
    <name evidence="2" type="ORF">PCOR1329_LOCUS58721</name>
</gene>
<name>A0ABN9VMR9_9DINO</name>
<dbReference type="Proteomes" id="UP001189429">
    <property type="component" value="Unassembled WGS sequence"/>
</dbReference>
<dbReference type="EMBL" id="CAUYUJ010017289">
    <property type="protein sequence ID" value="CAK0873518.1"/>
    <property type="molecule type" value="Genomic_DNA"/>
</dbReference>
<proteinExistence type="predicted"/>
<evidence type="ECO:0000313" key="3">
    <source>
        <dbReference type="Proteomes" id="UP001189429"/>
    </source>
</evidence>
<feature type="region of interest" description="Disordered" evidence="1">
    <location>
        <begin position="43"/>
        <end position="93"/>
    </location>
</feature>
<evidence type="ECO:0000313" key="2">
    <source>
        <dbReference type="EMBL" id="CAK0873518.1"/>
    </source>
</evidence>
<evidence type="ECO:0008006" key="4">
    <source>
        <dbReference type="Google" id="ProtNLM"/>
    </source>
</evidence>
<comment type="caution">
    <text evidence="2">The sequence shown here is derived from an EMBL/GenBank/DDBJ whole genome shotgun (WGS) entry which is preliminary data.</text>
</comment>
<accession>A0ABN9VMR9</accession>
<protein>
    <recommendedName>
        <fullName evidence="4">C3H1-type domain-containing protein</fullName>
    </recommendedName>
</protein>
<feature type="compositionally biased region" description="Basic residues" evidence="1">
    <location>
        <begin position="143"/>
        <end position="153"/>
    </location>
</feature>
<sequence length="175" mass="18334">MWGARRRPVALGPVGAAEDHFTGGGCTSLGLVGGGGGGLTRPRPSCRGAAPTPPRAGSCGEAPWPGPPRCRPSRTRTARRLPSTRGTRTGPVLGSAVFPSRGSALHQWGVCKPCAFVFQAGCNTGVDCQFCHLCEPGERKRRKKERVAKRRVAHATADRDAEISEAGTGELPGRL</sequence>
<keyword evidence="3" id="KW-1185">Reference proteome</keyword>
<organism evidence="2 3">
    <name type="scientific">Prorocentrum cordatum</name>
    <dbReference type="NCBI Taxonomy" id="2364126"/>
    <lineage>
        <taxon>Eukaryota</taxon>
        <taxon>Sar</taxon>
        <taxon>Alveolata</taxon>
        <taxon>Dinophyceae</taxon>
        <taxon>Prorocentrales</taxon>
        <taxon>Prorocentraceae</taxon>
        <taxon>Prorocentrum</taxon>
    </lineage>
</organism>
<evidence type="ECO:0000256" key="1">
    <source>
        <dbReference type="SAM" id="MobiDB-lite"/>
    </source>
</evidence>
<feature type="region of interest" description="Disordered" evidence="1">
    <location>
        <begin position="143"/>
        <end position="175"/>
    </location>
</feature>
<reference evidence="2" key="1">
    <citation type="submission" date="2023-10" db="EMBL/GenBank/DDBJ databases">
        <authorList>
            <person name="Chen Y."/>
            <person name="Shah S."/>
            <person name="Dougan E. K."/>
            <person name="Thang M."/>
            <person name="Chan C."/>
        </authorList>
    </citation>
    <scope>NUCLEOTIDE SEQUENCE [LARGE SCALE GENOMIC DNA]</scope>
</reference>